<dbReference type="InterPro" id="IPR039422">
    <property type="entry name" value="MarR/SlyA-like"/>
</dbReference>
<protein>
    <submittedName>
        <fullName evidence="2">Transcriptional regulator, MarR family</fullName>
    </submittedName>
</protein>
<keyword evidence="3" id="KW-1185">Reference proteome</keyword>
<evidence type="ECO:0000259" key="1">
    <source>
        <dbReference type="PROSITE" id="PS50995"/>
    </source>
</evidence>
<reference evidence="2 3" key="1">
    <citation type="journal article" date="2011" name="Stand. Genomic Sci.">
        <title>Complete genome sequence of Parvibaculum lavamentivorans type strain (DS-1(T)).</title>
        <authorList>
            <person name="Schleheck D."/>
            <person name="Weiss M."/>
            <person name="Pitluck S."/>
            <person name="Bruce D."/>
            <person name="Land M.L."/>
            <person name="Han S."/>
            <person name="Saunders E."/>
            <person name="Tapia R."/>
            <person name="Detter C."/>
            <person name="Brettin T."/>
            <person name="Han J."/>
            <person name="Woyke T."/>
            <person name="Goodwin L."/>
            <person name="Pennacchio L."/>
            <person name="Nolan M."/>
            <person name="Cook A.M."/>
            <person name="Kjelleberg S."/>
            <person name="Thomas T."/>
        </authorList>
    </citation>
    <scope>NUCLEOTIDE SEQUENCE [LARGE SCALE GENOMIC DNA]</scope>
    <source>
        <strain evidence="3">DS-1 / DSM 13023 / NCIMB 13966</strain>
    </source>
</reference>
<dbReference type="InterPro" id="IPR000835">
    <property type="entry name" value="HTH_MarR-typ"/>
</dbReference>
<dbReference type="GO" id="GO:0003700">
    <property type="term" value="F:DNA-binding transcription factor activity"/>
    <property type="evidence" value="ECO:0007669"/>
    <property type="project" value="InterPro"/>
</dbReference>
<dbReference type="AlphaFoldDB" id="A7HUW7"/>
<dbReference type="eggNOG" id="COG1846">
    <property type="taxonomic scope" value="Bacteria"/>
</dbReference>
<dbReference type="OrthoDB" id="9799368at2"/>
<gene>
    <name evidence="2" type="ordered locus">Plav_2086</name>
</gene>
<name>A7HUW7_PARL1</name>
<evidence type="ECO:0000313" key="3">
    <source>
        <dbReference type="Proteomes" id="UP000006377"/>
    </source>
</evidence>
<evidence type="ECO:0000313" key="2">
    <source>
        <dbReference type="EMBL" id="ABS63700.1"/>
    </source>
</evidence>
<dbReference type="InterPro" id="IPR036388">
    <property type="entry name" value="WH-like_DNA-bd_sf"/>
</dbReference>
<dbReference type="KEGG" id="pla:Plav_2086"/>
<dbReference type="Pfam" id="PF12802">
    <property type="entry name" value="MarR_2"/>
    <property type="match status" value="1"/>
</dbReference>
<sequence>MTQPPRLTRVNRVDLKAIDPLDPSLELMYFGLKGMTREADELLAEHGMGRAHHRILFVIARFDGISVGALRDNLGISAQALHRPLKQLQERGFVAVSRNPTEHRSKGLHLTESGRAIEHAASEAERDVMREAFRRAGKTAEKHWAEVMKAIATNA</sequence>
<feature type="domain" description="HTH marR-type" evidence="1">
    <location>
        <begin position="18"/>
        <end position="153"/>
    </location>
</feature>
<dbReference type="EMBL" id="CP000774">
    <property type="protein sequence ID" value="ABS63700.1"/>
    <property type="molecule type" value="Genomic_DNA"/>
</dbReference>
<dbReference type="HOGENOM" id="CLU_102087_2_0_5"/>
<dbReference type="GO" id="GO:0006950">
    <property type="term" value="P:response to stress"/>
    <property type="evidence" value="ECO:0007669"/>
    <property type="project" value="TreeGrafter"/>
</dbReference>
<dbReference type="RefSeq" id="WP_012111004.1">
    <property type="nucleotide sequence ID" value="NC_009719.1"/>
</dbReference>
<organism evidence="2 3">
    <name type="scientific">Parvibaculum lavamentivorans (strain DS-1 / DSM 13023 / NCIMB 13966)</name>
    <dbReference type="NCBI Taxonomy" id="402881"/>
    <lineage>
        <taxon>Bacteria</taxon>
        <taxon>Pseudomonadati</taxon>
        <taxon>Pseudomonadota</taxon>
        <taxon>Alphaproteobacteria</taxon>
        <taxon>Hyphomicrobiales</taxon>
        <taxon>Parvibaculaceae</taxon>
        <taxon>Parvibaculum</taxon>
    </lineage>
</organism>
<dbReference type="InterPro" id="IPR036390">
    <property type="entry name" value="WH_DNA-bd_sf"/>
</dbReference>
<dbReference type="STRING" id="402881.Plav_2086"/>
<dbReference type="PANTHER" id="PTHR33164:SF44">
    <property type="entry name" value="TRANSCRIPTIONAL REGULATORY PROTEIN"/>
    <property type="match status" value="1"/>
</dbReference>
<accession>A7HUW7</accession>
<dbReference type="SUPFAM" id="SSF46785">
    <property type="entry name" value="Winged helix' DNA-binding domain"/>
    <property type="match status" value="1"/>
</dbReference>
<proteinExistence type="predicted"/>
<dbReference type="PROSITE" id="PS50995">
    <property type="entry name" value="HTH_MARR_2"/>
    <property type="match status" value="1"/>
</dbReference>
<dbReference type="PANTHER" id="PTHR33164">
    <property type="entry name" value="TRANSCRIPTIONAL REGULATOR, MARR FAMILY"/>
    <property type="match status" value="1"/>
</dbReference>
<dbReference type="Proteomes" id="UP000006377">
    <property type="component" value="Chromosome"/>
</dbReference>
<dbReference type="Gene3D" id="1.10.10.10">
    <property type="entry name" value="Winged helix-like DNA-binding domain superfamily/Winged helix DNA-binding domain"/>
    <property type="match status" value="1"/>
</dbReference>
<dbReference type="SMART" id="SM00347">
    <property type="entry name" value="HTH_MARR"/>
    <property type="match status" value="1"/>
</dbReference>